<feature type="compositionally biased region" description="Basic and acidic residues" evidence="1">
    <location>
        <begin position="21"/>
        <end position="35"/>
    </location>
</feature>
<dbReference type="Proteomes" id="UP001303160">
    <property type="component" value="Unassembled WGS sequence"/>
</dbReference>
<feature type="compositionally biased region" description="Low complexity" evidence="1">
    <location>
        <begin position="57"/>
        <end position="104"/>
    </location>
</feature>
<comment type="caution">
    <text evidence="2">The sequence shown here is derived from an EMBL/GenBank/DDBJ whole genome shotgun (WGS) entry which is preliminary data.</text>
</comment>
<reference evidence="2" key="1">
    <citation type="journal article" date="2023" name="Mol. Phylogenet. Evol.">
        <title>Genome-scale phylogeny and comparative genomics of the fungal order Sordariales.</title>
        <authorList>
            <person name="Hensen N."/>
            <person name="Bonometti L."/>
            <person name="Westerberg I."/>
            <person name="Brannstrom I.O."/>
            <person name="Guillou S."/>
            <person name="Cros-Aarteil S."/>
            <person name="Calhoun S."/>
            <person name="Haridas S."/>
            <person name="Kuo A."/>
            <person name="Mondo S."/>
            <person name="Pangilinan J."/>
            <person name="Riley R."/>
            <person name="LaButti K."/>
            <person name="Andreopoulos B."/>
            <person name="Lipzen A."/>
            <person name="Chen C."/>
            <person name="Yan M."/>
            <person name="Daum C."/>
            <person name="Ng V."/>
            <person name="Clum A."/>
            <person name="Steindorff A."/>
            <person name="Ohm R.A."/>
            <person name="Martin F."/>
            <person name="Silar P."/>
            <person name="Natvig D.O."/>
            <person name="Lalanne C."/>
            <person name="Gautier V."/>
            <person name="Ament-Velasquez S.L."/>
            <person name="Kruys A."/>
            <person name="Hutchinson M.I."/>
            <person name="Powell A.J."/>
            <person name="Barry K."/>
            <person name="Miller A.N."/>
            <person name="Grigoriev I.V."/>
            <person name="Debuchy R."/>
            <person name="Gladieux P."/>
            <person name="Hiltunen Thoren M."/>
            <person name="Johannesson H."/>
        </authorList>
    </citation>
    <scope>NUCLEOTIDE SEQUENCE</scope>
    <source>
        <strain evidence="2">CBS 315.58</strain>
    </source>
</reference>
<evidence type="ECO:0000313" key="3">
    <source>
        <dbReference type="Proteomes" id="UP001303160"/>
    </source>
</evidence>
<proteinExistence type="predicted"/>
<feature type="compositionally biased region" description="Basic and acidic residues" evidence="1">
    <location>
        <begin position="112"/>
        <end position="124"/>
    </location>
</feature>
<sequence>MPASDITVDIDRSSTPFPRSRRSERTHEKVEDYNRRLPSPVRFSDTSRPTMTRGRHSNSSPIRARSPPRYRSPVRTTSSSRPRSPGPSPSRYRSSSRNPRSTSRLGRAPSPRYREVREVEEYRSRTRYPPSSSRAYVEVGSTYYRSPSADNRYASSSEYVRRPVTPPRAPVSRTRPSESYSSSSRYGSYVSGTTTEYVSVRSSTRSKSRDRRGDLSPRIIESSYRDSDAYRGDYTRRY</sequence>
<protein>
    <submittedName>
        <fullName evidence="2">Uncharacterized protein</fullName>
    </submittedName>
</protein>
<name>A0AAN6XKE4_9PEZI</name>
<organism evidence="2 3">
    <name type="scientific">Triangularia verruculosa</name>
    <dbReference type="NCBI Taxonomy" id="2587418"/>
    <lineage>
        <taxon>Eukaryota</taxon>
        <taxon>Fungi</taxon>
        <taxon>Dikarya</taxon>
        <taxon>Ascomycota</taxon>
        <taxon>Pezizomycotina</taxon>
        <taxon>Sordariomycetes</taxon>
        <taxon>Sordariomycetidae</taxon>
        <taxon>Sordariales</taxon>
        <taxon>Podosporaceae</taxon>
        <taxon>Triangularia</taxon>
    </lineage>
</organism>
<dbReference type="AlphaFoldDB" id="A0AAN6XKE4"/>
<evidence type="ECO:0000313" key="2">
    <source>
        <dbReference type="EMBL" id="KAK4200102.1"/>
    </source>
</evidence>
<reference evidence="2" key="2">
    <citation type="submission" date="2023-05" db="EMBL/GenBank/DDBJ databases">
        <authorList>
            <consortium name="Lawrence Berkeley National Laboratory"/>
            <person name="Steindorff A."/>
            <person name="Hensen N."/>
            <person name="Bonometti L."/>
            <person name="Westerberg I."/>
            <person name="Brannstrom I.O."/>
            <person name="Guillou S."/>
            <person name="Cros-Aarteil S."/>
            <person name="Calhoun S."/>
            <person name="Haridas S."/>
            <person name="Kuo A."/>
            <person name="Mondo S."/>
            <person name="Pangilinan J."/>
            <person name="Riley R."/>
            <person name="Labutti K."/>
            <person name="Andreopoulos B."/>
            <person name="Lipzen A."/>
            <person name="Chen C."/>
            <person name="Yanf M."/>
            <person name="Daum C."/>
            <person name="Ng V."/>
            <person name="Clum A."/>
            <person name="Ohm R."/>
            <person name="Martin F."/>
            <person name="Silar P."/>
            <person name="Natvig D."/>
            <person name="Lalanne C."/>
            <person name="Gautier V."/>
            <person name="Ament-Velasquez S.L."/>
            <person name="Kruys A."/>
            <person name="Hutchinson M.I."/>
            <person name="Powell A.J."/>
            <person name="Barry K."/>
            <person name="Miller A.N."/>
            <person name="Grigoriev I.V."/>
            <person name="Debuchy R."/>
            <person name="Gladieux P."/>
            <person name="Thoren M.H."/>
            <person name="Johannesson H."/>
        </authorList>
    </citation>
    <scope>NUCLEOTIDE SEQUENCE</scope>
    <source>
        <strain evidence="2">CBS 315.58</strain>
    </source>
</reference>
<keyword evidence="3" id="KW-1185">Reference proteome</keyword>
<gene>
    <name evidence="2" type="ORF">QBC40DRAFT_327153</name>
</gene>
<feature type="region of interest" description="Disordered" evidence="1">
    <location>
        <begin position="1"/>
        <end position="238"/>
    </location>
</feature>
<feature type="compositionally biased region" description="Low complexity" evidence="1">
    <location>
        <begin position="170"/>
        <end position="203"/>
    </location>
</feature>
<accession>A0AAN6XKE4</accession>
<feature type="compositionally biased region" description="Basic and acidic residues" evidence="1">
    <location>
        <begin position="223"/>
        <end position="238"/>
    </location>
</feature>
<feature type="compositionally biased region" description="Polar residues" evidence="1">
    <location>
        <begin position="143"/>
        <end position="158"/>
    </location>
</feature>
<evidence type="ECO:0000256" key="1">
    <source>
        <dbReference type="SAM" id="MobiDB-lite"/>
    </source>
</evidence>
<dbReference type="EMBL" id="MU863923">
    <property type="protein sequence ID" value="KAK4200102.1"/>
    <property type="molecule type" value="Genomic_DNA"/>
</dbReference>